<protein>
    <submittedName>
        <fullName evidence="2">Uncharacterized protein</fullName>
    </submittedName>
</protein>
<dbReference type="RefSeq" id="WP_072474336.1">
    <property type="nucleotide sequence ID" value="NZ_FPJG01000001.1"/>
</dbReference>
<organism evidence="2 3">
    <name type="scientific">Amycolatopsis australiensis</name>
    <dbReference type="NCBI Taxonomy" id="546364"/>
    <lineage>
        <taxon>Bacteria</taxon>
        <taxon>Bacillati</taxon>
        <taxon>Actinomycetota</taxon>
        <taxon>Actinomycetes</taxon>
        <taxon>Pseudonocardiales</taxon>
        <taxon>Pseudonocardiaceae</taxon>
        <taxon>Amycolatopsis</taxon>
    </lineage>
</organism>
<reference evidence="3" key="1">
    <citation type="submission" date="2016-11" db="EMBL/GenBank/DDBJ databases">
        <authorList>
            <person name="Varghese N."/>
            <person name="Submissions S."/>
        </authorList>
    </citation>
    <scope>NUCLEOTIDE SEQUENCE [LARGE SCALE GENOMIC DNA]</scope>
    <source>
        <strain evidence="3">DSM 44671</strain>
    </source>
</reference>
<evidence type="ECO:0000313" key="3">
    <source>
        <dbReference type="Proteomes" id="UP000182740"/>
    </source>
</evidence>
<dbReference type="Proteomes" id="UP000182740">
    <property type="component" value="Unassembled WGS sequence"/>
</dbReference>
<feature type="transmembrane region" description="Helical" evidence="1">
    <location>
        <begin position="52"/>
        <end position="69"/>
    </location>
</feature>
<name>A0A1K1LLT3_9PSEU</name>
<dbReference type="EMBL" id="FPJG01000001">
    <property type="protein sequence ID" value="SFW11807.1"/>
    <property type="molecule type" value="Genomic_DNA"/>
</dbReference>
<evidence type="ECO:0000256" key="1">
    <source>
        <dbReference type="SAM" id="Phobius"/>
    </source>
</evidence>
<proteinExistence type="predicted"/>
<keyword evidence="1" id="KW-0812">Transmembrane</keyword>
<gene>
    <name evidence="2" type="ORF">SAMN04489730_0060</name>
</gene>
<keyword evidence="1" id="KW-0472">Membrane</keyword>
<accession>A0A1K1LLT3</accession>
<keyword evidence="1" id="KW-1133">Transmembrane helix</keyword>
<keyword evidence="3" id="KW-1185">Reference proteome</keyword>
<evidence type="ECO:0000313" key="2">
    <source>
        <dbReference type="EMBL" id="SFW11807.1"/>
    </source>
</evidence>
<dbReference type="AlphaFoldDB" id="A0A1K1LLT3"/>
<dbReference type="STRING" id="546364.SAMN04489730_0060"/>
<sequence length="70" mass="7362">MTAAPTNPAAGVTEFWSPIPVVEPEPSSARLDAADSGFVFDSSVADRRARRVFAVIIAAMLIAVIVFALT</sequence>